<evidence type="ECO:0000256" key="6">
    <source>
        <dbReference type="SAM" id="Phobius"/>
    </source>
</evidence>
<dbReference type="Pfam" id="PF03741">
    <property type="entry name" value="TerC"/>
    <property type="match status" value="1"/>
</dbReference>
<accession>A0A451D396</accession>
<organism evidence="7 8">
    <name type="scientific">Candidatus Erwinia haradaeae</name>
    <dbReference type="NCBI Taxonomy" id="1922217"/>
    <lineage>
        <taxon>Bacteria</taxon>
        <taxon>Pseudomonadati</taxon>
        <taxon>Pseudomonadota</taxon>
        <taxon>Gammaproteobacteria</taxon>
        <taxon>Enterobacterales</taxon>
        <taxon>Erwiniaceae</taxon>
        <taxon>Erwinia</taxon>
    </lineage>
</organism>
<evidence type="ECO:0000256" key="1">
    <source>
        <dbReference type="ARBA" id="ARBA00004141"/>
    </source>
</evidence>
<gene>
    <name evidence="7" type="primary">ygdQ</name>
    <name evidence="7" type="ORF">ERCISPPS3390_115</name>
</gene>
<dbReference type="InterPro" id="IPR005496">
    <property type="entry name" value="Integral_membrane_TerC"/>
</dbReference>
<feature type="transmembrane region" description="Helical" evidence="6">
    <location>
        <begin position="84"/>
        <end position="104"/>
    </location>
</feature>
<keyword evidence="5 6" id="KW-0472">Membrane</keyword>
<dbReference type="RefSeq" id="WP_197094926.1">
    <property type="nucleotide sequence ID" value="NZ_LR217705.1"/>
</dbReference>
<comment type="similarity">
    <text evidence="2">Belongs to the TerC family.</text>
</comment>
<keyword evidence="4 6" id="KW-1133">Transmembrane helix</keyword>
<dbReference type="AlphaFoldDB" id="A0A451D396"/>
<feature type="transmembrane region" description="Helical" evidence="6">
    <location>
        <begin position="124"/>
        <end position="147"/>
    </location>
</feature>
<dbReference type="GO" id="GO:0016020">
    <property type="term" value="C:membrane"/>
    <property type="evidence" value="ECO:0007669"/>
    <property type="project" value="UniProtKB-SubCell"/>
</dbReference>
<feature type="transmembrane region" description="Helical" evidence="6">
    <location>
        <begin position="212"/>
        <end position="229"/>
    </location>
</feature>
<evidence type="ECO:0000256" key="5">
    <source>
        <dbReference type="ARBA" id="ARBA00023136"/>
    </source>
</evidence>
<evidence type="ECO:0000313" key="7">
    <source>
        <dbReference type="EMBL" id="VFP80158.1"/>
    </source>
</evidence>
<evidence type="ECO:0000313" key="8">
    <source>
        <dbReference type="Proteomes" id="UP000294338"/>
    </source>
</evidence>
<name>A0A451D396_9GAMM</name>
<feature type="transmembrane region" description="Helical" evidence="6">
    <location>
        <begin position="153"/>
        <end position="174"/>
    </location>
</feature>
<dbReference type="EMBL" id="LR217705">
    <property type="protein sequence ID" value="VFP80158.1"/>
    <property type="molecule type" value="Genomic_DNA"/>
</dbReference>
<keyword evidence="3 6" id="KW-0812">Transmembrane</keyword>
<sequence length="236" mass="27214">MYDWITDPNTWLTLGTLTLLEIILGIDNIIFLLLIVEKLPRNQQHTVRCIGMSIAMLIRLVLLTSMTWTIHLTNQACTVMDHHFSIHDIILLCGGFFLVFNSSVELYKNMKNLIFSKKTYASHLVWTIMQIILLDMIFSLDSIITAIGLSNDLVIMMIAVVISAIIMMFFSKIINQYIQNNPSIKILALTSLILIGMTLILEGFEIYFEKNYIYFAIFFSTSIEIIRILQNKKQTY</sequence>
<evidence type="ECO:0000256" key="4">
    <source>
        <dbReference type="ARBA" id="ARBA00022989"/>
    </source>
</evidence>
<feature type="transmembrane region" description="Helical" evidence="6">
    <location>
        <begin position="12"/>
        <end position="35"/>
    </location>
</feature>
<feature type="transmembrane region" description="Helical" evidence="6">
    <location>
        <begin position="47"/>
        <end position="72"/>
    </location>
</feature>
<proteinExistence type="inferred from homology"/>
<dbReference type="Proteomes" id="UP000294338">
    <property type="component" value="Chromosome 1"/>
</dbReference>
<protein>
    <submittedName>
        <fullName evidence="7">UPF0053 inner membrane protein YgdQ</fullName>
    </submittedName>
</protein>
<dbReference type="PANTHER" id="PTHR30238">
    <property type="entry name" value="MEMBRANE BOUND PREDICTED REDOX MODULATOR"/>
    <property type="match status" value="1"/>
</dbReference>
<feature type="transmembrane region" description="Helical" evidence="6">
    <location>
        <begin position="186"/>
        <end position="206"/>
    </location>
</feature>
<dbReference type="PANTHER" id="PTHR30238:SF4">
    <property type="entry name" value="SLL1022 PROTEIN"/>
    <property type="match status" value="1"/>
</dbReference>
<evidence type="ECO:0000256" key="2">
    <source>
        <dbReference type="ARBA" id="ARBA00007511"/>
    </source>
</evidence>
<reference evidence="7 8" key="1">
    <citation type="submission" date="2019-02" db="EMBL/GenBank/DDBJ databases">
        <authorList>
            <person name="Manzano-Marin A."/>
            <person name="Manzano-Marin A."/>
        </authorList>
    </citation>
    <scope>NUCLEOTIDE SEQUENCE [LARGE SCALE GENOMIC DNA]</scope>
    <source>
        <strain evidence="7 8">ErCisplendens/pseudotsugae</strain>
    </source>
</reference>
<comment type="subcellular location">
    <subcellularLocation>
        <location evidence="1">Membrane</location>
        <topology evidence="1">Multi-pass membrane protein</topology>
    </subcellularLocation>
</comment>
<evidence type="ECO:0000256" key="3">
    <source>
        <dbReference type="ARBA" id="ARBA00022692"/>
    </source>
</evidence>